<comment type="caution">
    <text evidence="2">The sequence shown here is derived from an EMBL/GenBank/DDBJ whole genome shotgun (WGS) entry which is preliminary data.</text>
</comment>
<dbReference type="GeneID" id="89466701"/>
<dbReference type="SUPFAM" id="SSF47413">
    <property type="entry name" value="lambda repressor-like DNA-binding domains"/>
    <property type="match status" value="1"/>
</dbReference>
<gene>
    <name evidence="2" type="ORF">A8C52_08595</name>
</gene>
<sequence length="142" mass="16514">MNREEFLRTIIKDRYGSLRAFAKNIDMPYTTLVSMLKRGISNAGIDNFLKICKYLNIPPESLYGNDATFLDKSNITLIRNINLLSAENKKLVLDYIDFLKNSAHIDLEIKSYYKLNSSNKNKIREYSDLLYNSQKNTNDVIF</sequence>
<dbReference type="InterPro" id="IPR001387">
    <property type="entry name" value="Cro/C1-type_HTH"/>
</dbReference>
<accession>A0A9X6SEH0</accession>
<dbReference type="Proteomes" id="UP000218139">
    <property type="component" value="Unassembled WGS sequence"/>
</dbReference>
<dbReference type="PROSITE" id="PS50943">
    <property type="entry name" value="HTH_CROC1"/>
    <property type="match status" value="1"/>
</dbReference>
<dbReference type="RefSeq" id="WP_095759049.1">
    <property type="nucleotide sequence ID" value="NZ_CP062072.1"/>
</dbReference>
<reference evidence="2 3" key="1">
    <citation type="submission" date="2016-05" db="EMBL/GenBank/DDBJ databases">
        <authorList>
            <person name="Lee J.-Y."/>
            <person name="Kim E.B."/>
            <person name="Choi Y.-J."/>
        </authorList>
    </citation>
    <scope>NUCLEOTIDE SEQUENCE [LARGE SCALE GENOMIC DNA]</scope>
    <source>
        <strain evidence="2 3">KLA006</strain>
    </source>
</reference>
<proteinExistence type="predicted"/>
<dbReference type="GO" id="GO:0003677">
    <property type="term" value="F:DNA binding"/>
    <property type="evidence" value="ECO:0007669"/>
    <property type="project" value="InterPro"/>
</dbReference>
<evidence type="ECO:0000313" key="2">
    <source>
        <dbReference type="EMBL" id="PAY45992.1"/>
    </source>
</evidence>
<dbReference type="InterPro" id="IPR010982">
    <property type="entry name" value="Lambda_DNA-bd_dom_sf"/>
</dbReference>
<protein>
    <submittedName>
        <fullName evidence="2">Transcriptional regulator</fullName>
    </submittedName>
</protein>
<name>A0A9X6SEH0_9LACO</name>
<organism evidence="2 3">
    <name type="scientific">Ligilactobacillus salivarius</name>
    <dbReference type="NCBI Taxonomy" id="1624"/>
    <lineage>
        <taxon>Bacteria</taxon>
        <taxon>Bacillati</taxon>
        <taxon>Bacillota</taxon>
        <taxon>Bacilli</taxon>
        <taxon>Lactobacillales</taxon>
        <taxon>Lactobacillaceae</taxon>
        <taxon>Ligilactobacillus</taxon>
    </lineage>
</organism>
<dbReference type="EMBL" id="LXZO01000097">
    <property type="protein sequence ID" value="PAY45992.1"/>
    <property type="molecule type" value="Genomic_DNA"/>
</dbReference>
<evidence type="ECO:0000259" key="1">
    <source>
        <dbReference type="PROSITE" id="PS50943"/>
    </source>
</evidence>
<dbReference type="Gene3D" id="1.10.260.40">
    <property type="entry name" value="lambda repressor-like DNA-binding domains"/>
    <property type="match status" value="1"/>
</dbReference>
<evidence type="ECO:0000313" key="3">
    <source>
        <dbReference type="Proteomes" id="UP000218139"/>
    </source>
</evidence>
<dbReference type="AlphaFoldDB" id="A0A9X6SEH0"/>
<feature type="domain" description="HTH cro/C1-type" evidence="1">
    <location>
        <begin position="7"/>
        <end position="62"/>
    </location>
</feature>